<dbReference type="SUPFAM" id="SSF82549">
    <property type="entry name" value="DAK1/DegV-like"/>
    <property type="match status" value="1"/>
</dbReference>
<dbReference type="NCBIfam" id="TIGR00762">
    <property type="entry name" value="DegV"/>
    <property type="match status" value="1"/>
</dbReference>
<sequence>MFTLVTDSTCDLGVAELQRADVRCVPLNIQMQGRQYADWSELDPDTLYQQMKEGQQAQTVPPSVAAFMDVYQPLVQAGQQVLSIHLSSQISETITVARNAAAQLPGGDRVHHFDSGSASCQLAEYVLTAVRARDAGLTLEQTVAELERVRSEIYAEFCVTDLEYLRRGGRLSRSAELVGNLLGVRPVLGFQEGRITARRRVRASGAGQDIIRRMEQHFGQTPLSVAVVHAGRDSERMQELQAALRSSKLNIVRGRMQLMGCVIGAHVGPGTFGYLAVPTR</sequence>
<dbReference type="KEGG" id="dsc:ABOD76_17920"/>
<dbReference type="Gene3D" id="3.40.50.10170">
    <property type="match status" value="1"/>
</dbReference>
<dbReference type="PANTHER" id="PTHR33434:SF2">
    <property type="entry name" value="FATTY ACID-BINDING PROTEIN TM_1468"/>
    <property type="match status" value="1"/>
</dbReference>
<evidence type="ECO:0000256" key="1">
    <source>
        <dbReference type="ARBA" id="ARBA00023121"/>
    </source>
</evidence>
<dbReference type="InterPro" id="IPR050270">
    <property type="entry name" value="DegV_domain_contain"/>
</dbReference>
<dbReference type="InterPro" id="IPR003797">
    <property type="entry name" value="DegV"/>
</dbReference>
<name>A0AAU7UAF4_9DEIO</name>
<dbReference type="Pfam" id="PF02645">
    <property type="entry name" value="DegV"/>
    <property type="match status" value="1"/>
</dbReference>
<evidence type="ECO:0000313" key="2">
    <source>
        <dbReference type="EMBL" id="XBV85291.1"/>
    </source>
</evidence>
<keyword evidence="1" id="KW-0446">Lipid-binding</keyword>
<organism evidence="2">
    <name type="scientific">Deinococcus sonorensis KR-87</name>
    <dbReference type="NCBI Taxonomy" id="694439"/>
    <lineage>
        <taxon>Bacteria</taxon>
        <taxon>Thermotogati</taxon>
        <taxon>Deinococcota</taxon>
        <taxon>Deinococci</taxon>
        <taxon>Deinococcales</taxon>
        <taxon>Deinococcaceae</taxon>
        <taxon>Deinococcus</taxon>
    </lineage>
</organism>
<gene>
    <name evidence="2" type="ORF">ABOD76_17920</name>
</gene>
<dbReference type="RefSeq" id="WP_350243328.1">
    <property type="nucleotide sequence ID" value="NZ_CP158299.1"/>
</dbReference>
<dbReference type="InterPro" id="IPR043168">
    <property type="entry name" value="DegV_C"/>
</dbReference>
<dbReference type="PANTHER" id="PTHR33434">
    <property type="entry name" value="DEGV DOMAIN-CONTAINING PROTEIN DR_1986-RELATED"/>
    <property type="match status" value="1"/>
</dbReference>
<accession>A0AAU7UAF4</accession>
<proteinExistence type="predicted"/>
<dbReference type="AlphaFoldDB" id="A0AAU7UAF4"/>
<protein>
    <submittedName>
        <fullName evidence="2">DegV family protein</fullName>
    </submittedName>
</protein>
<reference evidence="2" key="1">
    <citation type="submission" date="2024-06" db="EMBL/GenBank/DDBJ databases">
        <title>Draft Genome Sequence of Deinococcus sonorensis Type Strain KR-87, a Biofilm Producing Representative of the Genus Deinococcus.</title>
        <authorList>
            <person name="Boren L.S."/>
            <person name="Grosso R.A."/>
            <person name="Hugenberg-Cox A.N."/>
            <person name="Hill J.T.E."/>
            <person name="Albert C.M."/>
            <person name="Tuohy J.M."/>
        </authorList>
    </citation>
    <scope>NUCLEOTIDE SEQUENCE</scope>
    <source>
        <strain evidence="2">KR-87</strain>
    </source>
</reference>
<dbReference type="GO" id="GO:0008289">
    <property type="term" value="F:lipid binding"/>
    <property type="evidence" value="ECO:0007669"/>
    <property type="project" value="UniProtKB-KW"/>
</dbReference>
<dbReference type="PROSITE" id="PS51482">
    <property type="entry name" value="DEGV"/>
    <property type="match status" value="1"/>
</dbReference>
<dbReference type="EMBL" id="CP158299">
    <property type="protein sequence ID" value="XBV85291.1"/>
    <property type="molecule type" value="Genomic_DNA"/>
</dbReference>
<dbReference type="Gene3D" id="3.30.1180.10">
    <property type="match status" value="1"/>
</dbReference>